<dbReference type="InterPro" id="IPR051137">
    <property type="entry name" value="PP4R3-like"/>
</dbReference>
<keyword evidence="2" id="KW-0539">Nucleus</keyword>
<feature type="compositionally biased region" description="Acidic residues" evidence="4">
    <location>
        <begin position="1105"/>
        <end position="1119"/>
    </location>
</feature>
<evidence type="ECO:0000313" key="7">
    <source>
        <dbReference type="EMBL" id="CTR05563.1"/>
    </source>
</evidence>
<protein>
    <submittedName>
        <fullName evidence="7">BY PROTMAP: gi|472587306|gb|EMS24805.1| DUF625 domain protein [Rhodosporidium toruloides NP11] gi|647401233|emb|CDR47330.1| RHTO0S14e02234g1_1 [Rhodosporidium toruloides]</fullName>
    </submittedName>
</protein>
<dbReference type="GO" id="GO:0030289">
    <property type="term" value="C:protein phosphatase 4 complex"/>
    <property type="evidence" value="ECO:0007669"/>
    <property type="project" value="TreeGrafter"/>
</dbReference>
<feature type="region of interest" description="Disordered" evidence="4">
    <location>
        <begin position="1"/>
        <end position="189"/>
    </location>
</feature>
<feature type="region of interest" description="Disordered" evidence="4">
    <location>
        <begin position="1061"/>
        <end position="1336"/>
    </location>
</feature>
<reference evidence="7 8" key="1">
    <citation type="submission" date="2015-07" db="EMBL/GenBank/DDBJ databases">
        <authorList>
            <person name="Cajimat M.N.B."/>
            <person name="Milazzo M.L."/>
            <person name="Fulhorst C.F."/>
        </authorList>
    </citation>
    <scope>NUCLEOTIDE SEQUENCE [LARGE SCALE GENOMIC DNA]</scope>
    <source>
        <strain evidence="7">Single colony</strain>
    </source>
</reference>
<feature type="region of interest" description="Disordered" evidence="4">
    <location>
        <begin position="1355"/>
        <end position="1395"/>
    </location>
</feature>
<dbReference type="GO" id="GO:0072542">
    <property type="term" value="F:protein phosphatase activator activity"/>
    <property type="evidence" value="ECO:0007669"/>
    <property type="project" value="TreeGrafter"/>
</dbReference>
<feature type="compositionally biased region" description="Low complexity" evidence="4">
    <location>
        <begin position="1068"/>
        <end position="1088"/>
    </location>
</feature>
<evidence type="ECO:0000256" key="2">
    <source>
        <dbReference type="ARBA" id="ARBA00023242"/>
    </source>
</evidence>
<dbReference type="OMA" id="QTHRLHY"/>
<feature type="domain" description="Serine/threonine-protein phosphatase 4 regulatory subunit 3-like central" evidence="5">
    <location>
        <begin position="427"/>
        <end position="1058"/>
    </location>
</feature>
<dbReference type="STRING" id="5286.A0A0K3C9I4"/>
<dbReference type="InterPro" id="IPR011989">
    <property type="entry name" value="ARM-like"/>
</dbReference>
<dbReference type="Pfam" id="PF22972">
    <property type="entry name" value="EVH1_PP4R3"/>
    <property type="match status" value="1"/>
</dbReference>
<proteinExistence type="predicted"/>
<dbReference type="SUPFAM" id="SSF48371">
    <property type="entry name" value="ARM repeat"/>
    <property type="match status" value="1"/>
</dbReference>
<sequence length="1395" mass="150678">MAAGDDERPPSDPAASTSTPLDAPRTDAQDVAMTEQNRDADAKIAGVQGAQGAVECESRLERSGTPPPAAAGDAETSVEQGGRTERIDVAGEAAERAAQPTSMSPSTPTRPSSASSPSTAATGTPTRETHGESARPSPTSSPAHGAPVSDAPDSSPISARSAASSSPSGSPSSQASQSPSSSGSAPSRRVKVYRLKDDAWVDLGTGTCSGVFLQATPAGDEFEGGARISEEDEGAWIIVKKEKFRKRSPSPSDDGSPSKRRRRDDGTDSPTKGRDLTDEPGVEVEEEEDEDEVILRTRVQPYPQGYAPEDLMDEDEFTSVDENGNTTVDAGGYQRQQDTLIVWTERSGADGEEEQEMALSFATPSGCGEMWEFIKAARRFAAEQQALRSPSPSPSLSSPRAFGMHGPATASLANSLPEPSLGNIAKVENAIRQLSRTVVGRERAASVIVRTGYIEKLVKVQREAEDLESIEELHALCRVMQAIFHLNDNAIFEHILKDEIIIGVVGILEYDPDFPTMRASYREHLSSPSSFVSVIPLHLLPATLLTKIHQTHRLHYLKDVVLARVIEDSTSSLLNSAIYFNEVDIVNEITQERELLKEVFKVFGEDGATASEGKAKEKAVALGRKDTELFGSVDLFKPSSTDEAPSTVPAATELSTSSTHERKLHATLFLQQLSQMAKNLQIPVRTTFYKTMCERGLLPALEGALRFADEVAHANARKVEGATEEQELERLQVLEDAAAIRQGALSIWISVVDLDAVDVRGYCLRQGRELEKRAEEESANLDLAAELEAEMEKESKTAEELEREKREKDEKEARRTLLGFLVGMLKEEEDLGVKAQLAEALRVLVDATSEGGPMSAPARLRVEDPEAERFLQYFYDHCVLSLVQPLVDLPETTDSDPPLVLSESSVALLTHICDLLCFFVAHHTFRSKYLILSYPAVAKSIARLLRPRPRLTRHTHLRLAALRFLRACVARNDDFYNRFLIKHDLIRPVLDTAEEERDKDNLLGSACLEFFEYLRTSNAKALLNHLMDRAGDTVRNLAKTNGLSPPLRTFESLIARWEMNNEPPPLPLASGSSSGGPAAASSGATSSSMQRQHSTPGWSPRKEMEEESYFNTSDDEDDEPRVARPPKPDFSKFGASIGSSRRKREPPPTRSDKSTDDLLDFLKGLREDAESRMRKKDAEGEAKPPNPLVDYSDEEEEAKPAGEAKKEGDASGADPLAGGFIRERRGAVDVGQAAAMDVDEPAPGPTASTSAEPSTTPTSASPPKPPVAVPDDNGAPPFLPSLSALKRKKEEDDDGELGLLAKRRTPSGDSSNSPSSTAKGSLGMNGKTPLRPGQAGPKRIMISSVLEIPALLAARAAREAGSDDAARAAEGGKAATETAVKAGEAEEGSASPEKG</sequence>
<feature type="region of interest" description="Disordered" evidence="4">
    <location>
        <begin position="385"/>
        <end position="404"/>
    </location>
</feature>
<accession>A0A0K3C9I4</accession>
<feature type="compositionally biased region" description="Basic and acidic residues" evidence="4">
    <location>
        <begin position="1163"/>
        <end position="1182"/>
    </location>
</feature>
<feature type="compositionally biased region" description="Low complexity" evidence="4">
    <location>
        <begin position="97"/>
        <end position="126"/>
    </location>
</feature>
<gene>
    <name evidence="7" type="primary">FGENESH: predicted gene_2.593</name>
    <name evidence="7" type="ORF">BN2166_0014240</name>
</gene>
<name>A0A0K3C9I4_RHOTO</name>
<evidence type="ECO:0000256" key="3">
    <source>
        <dbReference type="SAM" id="Coils"/>
    </source>
</evidence>
<feature type="compositionally biased region" description="Basic and acidic residues" evidence="4">
    <location>
        <begin position="1"/>
        <end position="10"/>
    </location>
</feature>
<feature type="compositionally biased region" description="Low complexity" evidence="4">
    <location>
        <begin position="1245"/>
        <end position="1259"/>
    </location>
</feature>
<evidence type="ECO:0000259" key="6">
    <source>
        <dbReference type="Pfam" id="PF22972"/>
    </source>
</evidence>
<feature type="compositionally biased region" description="Basic and acidic residues" evidence="4">
    <location>
        <begin position="1356"/>
        <end position="1367"/>
    </location>
</feature>
<feature type="compositionally biased region" description="Basic and acidic residues" evidence="4">
    <location>
        <begin position="1120"/>
        <end position="1130"/>
    </location>
</feature>
<evidence type="ECO:0000256" key="1">
    <source>
        <dbReference type="ARBA" id="ARBA00004123"/>
    </source>
</evidence>
<feature type="compositionally biased region" description="Basic and acidic residues" evidence="4">
    <location>
        <begin position="1198"/>
        <end position="1209"/>
    </location>
</feature>
<feature type="coiled-coil region" evidence="3">
    <location>
        <begin position="774"/>
        <end position="814"/>
    </location>
</feature>
<feature type="compositionally biased region" description="Basic and acidic residues" evidence="4">
    <location>
        <begin position="263"/>
        <end position="277"/>
    </location>
</feature>
<feature type="compositionally biased region" description="Low complexity" evidence="4">
    <location>
        <begin position="1368"/>
        <end position="1379"/>
    </location>
</feature>
<feature type="compositionally biased region" description="Low complexity" evidence="4">
    <location>
        <begin position="1307"/>
        <end position="1316"/>
    </location>
</feature>
<dbReference type="GO" id="GO:0005654">
    <property type="term" value="C:nucleoplasm"/>
    <property type="evidence" value="ECO:0007669"/>
    <property type="project" value="TreeGrafter"/>
</dbReference>
<keyword evidence="3" id="KW-0175">Coiled coil</keyword>
<dbReference type="GO" id="GO:0006974">
    <property type="term" value="P:DNA damage response"/>
    <property type="evidence" value="ECO:0007669"/>
    <property type="project" value="TreeGrafter"/>
</dbReference>
<comment type="subcellular location">
    <subcellularLocation>
        <location evidence="1">Nucleus</location>
    </subcellularLocation>
</comment>
<dbReference type="Proteomes" id="UP000199069">
    <property type="component" value="Unassembled WGS sequence"/>
</dbReference>
<dbReference type="Gene3D" id="2.30.29.30">
    <property type="entry name" value="Pleckstrin-homology domain (PH domain)/Phosphotyrosine-binding domain (PTB)"/>
    <property type="match status" value="1"/>
</dbReference>
<dbReference type="Gene3D" id="1.25.10.10">
    <property type="entry name" value="Leucine-rich Repeat Variant"/>
    <property type="match status" value="1"/>
</dbReference>
<dbReference type="PANTHER" id="PTHR23318">
    <property type="entry name" value="ATP SYNTHASE GAMMA-RELATED"/>
    <property type="match status" value="1"/>
</dbReference>
<dbReference type="EMBL" id="CWKI01000002">
    <property type="protein sequence ID" value="CTR05563.1"/>
    <property type="molecule type" value="Genomic_DNA"/>
</dbReference>
<dbReference type="InterPro" id="IPR055236">
    <property type="entry name" value="EVH1_PP4R3"/>
</dbReference>
<feature type="region of interest" description="Disordered" evidence="4">
    <location>
        <begin position="239"/>
        <end position="309"/>
    </location>
</feature>
<organism evidence="7 8">
    <name type="scientific">Rhodotorula toruloides</name>
    <name type="common">Yeast</name>
    <name type="synonym">Rhodosporidium toruloides</name>
    <dbReference type="NCBI Taxonomy" id="5286"/>
    <lineage>
        <taxon>Eukaryota</taxon>
        <taxon>Fungi</taxon>
        <taxon>Dikarya</taxon>
        <taxon>Basidiomycota</taxon>
        <taxon>Pucciniomycotina</taxon>
        <taxon>Microbotryomycetes</taxon>
        <taxon>Sporidiobolales</taxon>
        <taxon>Sporidiobolaceae</taxon>
        <taxon>Rhodotorula</taxon>
    </lineage>
</organism>
<dbReference type="InterPro" id="IPR006887">
    <property type="entry name" value="P4R3-like_central_dom"/>
</dbReference>
<feature type="compositionally biased region" description="Basic and acidic residues" evidence="4">
    <location>
        <begin position="82"/>
        <end position="95"/>
    </location>
</feature>
<feature type="compositionally biased region" description="Low complexity" evidence="4">
    <location>
        <begin position="387"/>
        <end position="400"/>
    </location>
</feature>
<evidence type="ECO:0000256" key="4">
    <source>
        <dbReference type="SAM" id="MobiDB-lite"/>
    </source>
</evidence>
<dbReference type="InterPro" id="IPR016024">
    <property type="entry name" value="ARM-type_fold"/>
</dbReference>
<feature type="compositionally biased region" description="Low complexity" evidence="4">
    <location>
        <begin position="149"/>
        <end position="187"/>
    </location>
</feature>
<feature type="compositionally biased region" description="Basic and acidic residues" evidence="4">
    <location>
        <begin position="1145"/>
        <end position="1156"/>
    </location>
</feature>
<dbReference type="Pfam" id="PF04802">
    <property type="entry name" value="PP4R3"/>
    <property type="match status" value="1"/>
</dbReference>
<evidence type="ECO:0000313" key="8">
    <source>
        <dbReference type="Proteomes" id="UP000199069"/>
    </source>
</evidence>
<dbReference type="InterPro" id="IPR011993">
    <property type="entry name" value="PH-like_dom_sf"/>
</dbReference>
<dbReference type="PANTHER" id="PTHR23318:SF0">
    <property type="entry name" value="SERINE_THREONINE-PROTEIN PHOSPHATASE 4 REGULATORY SUBUNIT 3"/>
    <property type="match status" value="1"/>
</dbReference>
<keyword evidence="8" id="KW-1185">Reference proteome</keyword>
<feature type="domain" description="PP4R3 EVH1-like" evidence="6">
    <location>
        <begin position="330"/>
        <end position="379"/>
    </location>
</feature>
<feature type="compositionally biased region" description="Acidic residues" evidence="4">
    <location>
        <begin position="278"/>
        <end position="292"/>
    </location>
</feature>
<evidence type="ECO:0000259" key="5">
    <source>
        <dbReference type="Pfam" id="PF04802"/>
    </source>
</evidence>